<name>A0ABQ3ZYI2_9ACTN</name>
<dbReference type="SUPFAM" id="SSF89372">
    <property type="entry name" value="Fucose-specific lectin"/>
    <property type="match status" value="1"/>
</dbReference>
<dbReference type="RefSeq" id="WP_203840694.1">
    <property type="nucleotide sequence ID" value="NZ_BAAATV010000013.1"/>
</dbReference>
<dbReference type="EMBL" id="BOMN01000093">
    <property type="protein sequence ID" value="GIE23639.1"/>
    <property type="molecule type" value="Genomic_DNA"/>
</dbReference>
<sequence length="637" mass="67497">MAVITDSTFDPLLAHVNVRLQQGVPIVDADWNTQDDIRKFELRAFLKWYVGDGAPDQNDGFRIAAGTTNSFVVKAGVQGPAGSLTNQETALRQVGRFIVDGLDVFLRSDVAFDQQPLHESQPGAAALAARLGVPVITALQSPPGDQTVVVELDVWERLLTPDEEPRLIHPALGVETCSRTRREWVVRAYPSTAIGARLAGHSYATLATLQRFANQTGIADGQITDRRQRKLLVPPASLVTDMLGVDPYDYRAGQGRPPISLRAAVNALLAGQLPATPDLAVSPASQPDTISRSVLLDAQNGLTAFWTSQRLSNVDQVHVSRMDLAAPTAFSAAVAITGSGAHSAPAAVALPNGEFVVAYQAGGTGIASTDVKMKRGSLSTLAGATEVDVAKSAGADESPVAVLTGDVVTFFTRQDSSDLWQFRRYRHTDNTFLDDSPVSFPTGTGPGMSGGMHAVAAGGMVWFAFVAGNTTSTMLGRFNPAAPAASAVDHFITTALAGNEPYVVAISATEAMVFYKDNQIKTVTATGGSWVITSPVPITGTENDRHPAAVRDADGTVFLLADRVVTGTNNEIFLRRRDPANLAWGAAQLVIAGPAGDQQPQPVLVPGQGMWVLWSSDRPGTSTGNFDLYAKHIITTI</sequence>
<accession>A0ABQ3ZYI2</accession>
<evidence type="ECO:0000313" key="1">
    <source>
        <dbReference type="EMBL" id="GIE23639.1"/>
    </source>
</evidence>
<dbReference type="InterPro" id="IPR045392">
    <property type="entry name" value="DUF6519"/>
</dbReference>
<keyword evidence="2" id="KW-1185">Reference proteome</keyword>
<dbReference type="Pfam" id="PF20129">
    <property type="entry name" value="DUF6519"/>
    <property type="match status" value="1"/>
</dbReference>
<protein>
    <submittedName>
        <fullName evidence="1">Uncharacterized protein</fullName>
    </submittedName>
</protein>
<dbReference type="Proteomes" id="UP000603200">
    <property type="component" value="Unassembled WGS sequence"/>
</dbReference>
<proteinExistence type="predicted"/>
<evidence type="ECO:0000313" key="2">
    <source>
        <dbReference type="Proteomes" id="UP000603200"/>
    </source>
</evidence>
<comment type="caution">
    <text evidence="1">The sequence shown here is derived from an EMBL/GenBank/DDBJ whole genome shotgun (WGS) entry which is preliminary data.</text>
</comment>
<gene>
    <name evidence="1" type="ORF">Ahu01nite_067410</name>
</gene>
<reference evidence="1 2" key="1">
    <citation type="submission" date="2021-01" db="EMBL/GenBank/DDBJ databases">
        <title>Whole genome shotgun sequence of Actinoplanes humidus NBRC 14915.</title>
        <authorList>
            <person name="Komaki H."/>
            <person name="Tamura T."/>
        </authorList>
    </citation>
    <scope>NUCLEOTIDE SEQUENCE [LARGE SCALE GENOMIC DNA]</scope>
    <source>
        <strain evidence="1 2">NBRC 14915</strain>
    </source>
</reference>
<organism evidence="1 2">
    <name type="scientific">Winogradskya humida</name>
    <dbReference type="NCBI Taxonomy" id="113566"/>
    <lineage>
        <taxon>Bacteria</taxon>
        <taxon>Bacillati</taxon>
        <taxon>Actinomycetota</taxon>
        <taxon>Actinomycetes</taxon>
        <taxon>Micromonosporales</taxon>
        <taxon>Micromonosporaceae</taxon>
        <taxon>Winogradskya</taxon>
    </lineage>
</organism>